<dbReference type="CDD" id="cd11072">
    <property type="entry name" value="CYP71-like"/>
    <property type="match status" value="1"/>
</dbReference>
<feature type="binding site" description="axial binding residue" evidence="12">
    <location>
        <position position="442"/>
    </location>
    <ligand>
        <name>heme</name>
        <dbReference type="ChEBI" id="CHEBI:30413"/>
    </ligand>
    <ligandPart>
        <name>Fe</name>
        <dbReference type="ChEBI" id="CHEBI:18248"/>
    </ligandPart>
</feature>
<evidence type="ECO:0000313" key="16">
    <source>
        <dbReference type="Proteomes" id="UP000250235"/>
    </source>
</evidence>
<protein>
    <recommendedName>
        <fullName evidence="17">Cytochrome P450 71A1-like</fullName>
    </recommendedName>
</protein>
<keyword evidence="7" id="KW-1133">Transmembrane helix</keyword>
<dbReference type="Gene3D" id="1.10.630.10">
    <property type="entry name" value="Cytochrome P450"/>
    <property type="match status" value="1"/>
</dbReference>
<name>A0A2Z7BCQ8_9LAMI</name>
<evidence type="ECO:0008006" key="17">
    <source>
        <dbReference type="Google" id="ProtNLM"/>
    </source>
</evidence>
<organism evidence="15 16">
    <name type="scientific">Dorcoceras hygrometricum</name>
    <dbReference type="NCBI Taxonomy" id="472368"/>
    <lineage>
        <taxon>Eukaryota</taxon>
        <taxon>Viridiplantae</taxon>
        <taxon>Streptophyta</taxon>
        <taxon>Embryophyta</taxon>
        <taxon>Tracheophyta</taxon>
        <taxon>Spermatophyta</taxon>
        <taxon>Magnoliopsida</taxon>
        <taxon>eudicotyledons</taxon>
        <taxon>Gunneridae</taxon>
        <taxon>Pentapetalae</taxon>
        <taxon>asterids</taxon>
        <taxon>lamiids</taxon>
        <taxon>Lamiales</taxon>
        <taxon>Gesneriaceae</taxon>
        <taxon>Didymocarpoideae</taxon>
        <taxon>Trichosporeae</taxon>
        <taxon>Loxocarpinae</taxon>
        <taxon>Dorcoceras</taxon>
    </lineage>
</organism>
<keyword evidence="8 13" id="KW-0560">Oxidoreductase</keyword>
<dbReference type="PRINTS" id="PR00385">
    <property type="entry name" value="P450"/>
</dbReference>
<keyword evidence="5" id="KW-0812">Transmembrane</keyword>
<keyword evidence="9 12" id="KW-0408">Iron</keyword>
<sequence length="502" mass="57020">MDTMSFLLVAALSFSVILLFNLFRAKKSNNTGARLPPGPRGLPLIGNLHEFDPIHPHLYFYGLAKKYGPLMRLKFGSRSAIVISSARVAKLALKNNDLAFSGRPQLIAFQKYTYDGRDIAASSYNETWREMRKLSLIHLFSVKQVVSFRPIRIDEVSRMIGEMVKKSESSEVINLSRAAFFLSNRIVCRAGFGRKYDEMGKRRFDECLKETQELCVAFFFGDYFPLLGWLDKLTGMNSRLEKNFKDLDNIYQELIDDHQDPNRPDSMRGDILDLMINLKQEQAVPVPIEWENVKGILMNVFIAGTDTSASVIVWAMTALIKKPEAMKKAQEEVRNVVGNKGSVDEDDIQNLPYLKAIIKEALRMFPPTPLSVPRETIQNCTIDGYEIPEKTLVYVNVHAIGLDPEYWENPTEFMPERFLNNPIDYRGHDFGLLPFGSGRRGCPGMNLGISTVELALSNLLYSFDWELPSGMKKEDVDLEVLPGVTSHKKNDLCLVGKCYKYN</sequence>
<evidence type="ECO:0000256" key="11">
    <source>
        <dbReference type="ARBA" id="ARBA00023136"/>
    </source>
</evidence>
<evidence type="ECO:0000313" key="15">
    <source>
        <dbReference type="EMBL" id="KZV29727.1"/>
    </source>
</evidence>
<evidence type="ECO:0000256" key="4">
    <source>
        <dbReference type="ARBA" id="ARBA00022617"/>
    </source>
</evidence>
<dbReference type="PANTHER" id="PTHR47955">
    <property type="entry name" value="CYTOCHROME P450 FAMILY 71 PROTEIN"/>
    <property type="match status" value="1"/>
</dbReference>
<dbReference type="PRINTS" id="PR00463">
    <property type="entry name" value="EP450I"/>
</dbReference>
<dbReference type="GO" id="GO:0016705">
    <property type="term" value="F:oxidoreductase activity, acting on paired donors, with incorporation or reduction of molecular oxygen"/>
    <property type="evidence" value="ECO:0007669"/>
    <property type="project" value="InterPro"/>
</dbReference>
<evidence type="ECO:0000256" key="2">
    <source>
        <dbReference type="ARBA" id="ARBA00004167"/>
    </source>
</evidence>
<evidence type="ECO:0000256" key="7">
    <source>
        <dbReference type="ARBA" id="ARBA00022989"/>
    </source>
</evidence>
<comment type="cofactor">
    <cofactor evidence="1 12">
        <name>heme</name>
        <dbReference type="ChEBI" id="CHEBI:30413"/>
    </cofactor>
</comment>
<dbReference type="InterPro" id="IPR036396">
    <property type="entry name" value="Cyt_P450_sf"/>
</dbReference>
<dbReference type="GO" id="GO:0005506">
    <property type="term" value="F:iron ion binding"/>
    <property type="evidence" value="ECO:0007669"/>
    <property type="project" value="InterPro"/>
</dbReference>
<keyword evidence="11" id="KW-0472">Membrane</keyword>
<dbReference type="SUPFAM" id="SSF48264">
    <property type="entry name" value="Cytochrome P450"/>
    <property type="match status" value="1"/>
</dbReference>
<evidence type="ECO:0000256" key="5">
    <source>
        <dbReference type="ARBA" id="ARBA00022692"/>
    </source>
</evidence>
<reference evidence="15 16" key="1">
    <citation type="journal article" date="2015" name="Proc. Natl. Acad. Sci. U.S.A.">
        <title>The resurrection genome of Boea hygrometrica: A blueprint for survival of dehydration.</title>
        <authorList>
            <person name="Xiao L."/>
            <person name="Yang G."/>
            <person name="Zhang L."/>
            <person name="Yang X."/>
            <person name="Zhao S."/>
            <person name="Ji Z."/>
            <person name="Zhou Q."/>
            <person name="Hu M."/>
            <person name="Wang Y."/>
            <person name="Chen M."/>
            <person name="Xu Y."/>
            <person name="Jin H."/>
            <person name="Xiao X."/>
            <person name="Hu G."/>
            <person name="Bao F."/>
            <person name="Hu Y."/>
            <person name="Wan P."/>
            <person name="Li L."/>
            <person name="Deng X."/>
            <person name="Kuang T."/>
            <person name="Xiang C."/>
            <person name="Zhu J.K."/>
            <person name="Oliver M.J."/>
            <person name="He Y."/>
        </authorList>
    </citation>
    <scope>NUCLEOTIDE SEQUENCE [LARGE SCALE GENOMIC DNA]</scope>
    <source>
        <strain evidence="16">cv. XS01</strain>
    </source>
</reference>
<gene>
    <name evidence="15" type="ORF">F511_05821</name>
</gene>
<dbReference type="InterPro" id="IPR002401">
    <property type="entry name" value="Cyt_P450_E_grp-I"/>
</dbReference>
<keyword evidence="6 12" id="KW-0479">Metal-binding</keyword>
<evidence type="ECO:0000256" key="13">
    <source>
        <dbReference type="RuleBase" id="RU000461"/>
    </source>
</evidence>
<feature type="coiled-coil region" evidence="14">
    <location>
        <begin position="230"/>
        <end position="257"/>
    </location>
</feature>
<dbReference type="Proteomes" id="UP000250235">
    <property type="component" value="Unassembled WGS sequence"/>
</dbReference>
<accession>A0A2Z7BCQ8</accession>
<comment type="similarity">
    <text evidence="3 13">Belongs to the cytochrome P450 family.</text>
</comment>
<keyword evidence="10 13" id="KW-0503">Monooxygenase</keyword>
<evidence type="ECO:0000256" key="12">
    <source>
        <dbReference type="PIRSR" id="PIRSR602401-1"/>
    </source>
</evidence>
<dbReference type="InterPro" id="IPR001128">
    <property type="entry name" value="Cyt_P450"/>
</dbReference>
<keyword evidence="14" id="KW-0175">Coiled coil</keyword>
<evidence type="ECO:0000256" key="10">
    <source>
        <dbReference type="ARBA" id="ARBA00023033"/>
    </source>
</evidence>
<evidence type="ECO:0000256" key="1">
    <source>
        <dbReference type="ARBA" id="ARBA00001971"/>
    </source>
</evidence>
<keyword evidence="16" id="KW-1185">Reference proteome</keyword>
<dbReference type="InterPro" id="IPR017972">
    <property type="entry name" value="Cyt_P450_CS"/>
</dbReference>
<keyword evidence="4 12" id="KW-0349">Heme</keyword>
<dbReference type="AlphaFoldDB" id="A0A2Z7BCQ8"/>
<comment type="subcellular location">
    <subcellularLocation>
        <location evidence="2">Membrane</location>
        <topology evidence="2">Single-pass membrane protein</topology>
    </subcellularLocation>
</comment>
<dbReference type="GO" id="GO:0004497">
    <property type="term" value="F:monooxygenase activity"/>
    <property type="evidence" value="ECO:0007669"/>
    <property type="project" value="UniProtKB-KW"/>
</dbReference>
<proteinExistence type="inferred from homology"/>
<evidence type="ECO:0000256" key="3">
    <source>
        <dbReference type="ARBA" id="ARBA00010617"/>
    </source>
</evidence>
<dbReference type="PROSITE" id="PS00086">
    <property type="entry name" value="CYTOCHROME_P450"/>
    <property type="match status" value="1"/>
</dbReference>
<dbReference type="OrthoDB" id="899471at2759"/>
<dbReference type="EMBL" id="KV009357">
    <property type="protein sequence ID" value="KZV29727.1"/>
    <property type="molecule type" value="Genomic_DNA"/>
</dbReference>
<evidence type="ECO:0000256" key="14">
    <source>
        <dbReference type="SAM" id="Coils"/>
    </source>
</evidence>
<evidence type="ECO:0000256" key="8">
    <source>
        <dbReference type="ARBA" id="ARBA00023002"/>
    </source>
</evidence>
<evidence type="ECO:0000256" key="9">
    <source>
        <dbReference type="ARBA" id="ARBA00023004"/>
    </source>
</evidence>
<dbReference type="GO" id="GO:0016020">
    <property type="term" value="C:membrane"/>
    <property type="evidence" value="ECO:0007669"/>
    <property type="project" value="UniProtKB-SubCell"/>
</dbReference>
<dbReference type="GO" id="GO:0020037">
    <property type="term" value="F:heme binding"/>
    <property type="evidence" value="ECO:0007669"/>
    <property type="project" value="InterPro"/>
</dbReference>
<evidence type="ECO:0000256" key="6">
    <source>
        <dbReference type="ARBA" id="ARBA00022723"/>
    </source>
</evidence>
<dbReference type="PANTHER" id="PTHR47955:SF22">
    <property type="entry name" value="CYTOCHROME P450 83B1-LIKE"/>
    <property type="match status" value="1"/>
</dbReference>
<dbReference type="FunFam" id="1.10.630.10:FF:000011">
    <property type="entry name" value="Cytochrome P450 83B1"/>
    <property type="match status" value="1"/>
</dbReference>
<dbReference type="Pfam" id="PF00067">
    <property type="entry name" value="p450"/>
    <property type="match status" value="1"/>
</dbReference>